<dbReference type="Proteomes" id="UP001156140">
    <property type="component" value="Unassembled WGS sequence"/>
</dbReference>
<dbReference type="AlphaFoldDB" id="A0AA41QT18"/>
<evidence type="ECO:0000313" key="3">
    <source>
        <dbReference type="Proteomes" id="UP001156140"/>
    </source>
</evidence>
<proteinExistence type="predicted"/>
<protein>
    <submittedName>
        <fullName evidence="2">Uncharacterized protein</fullName>
    </submittedName>
</protein>
<evidence type="ECO:0000313" key="2">
    <source>
        <dbReference type="EMBL" id="MCI0129126.1"/>
    </source>
</evidence>
<sequence>MSDSIWINIGDGVRLKGYGATTRGPKTTLKIEVEITDTFELAHLLRELGEKSKPKAKPRIAGLLPPPGAFNS</sequence>
<gene>
    <name evidence="2" type="ORF">ML536_20020</name>
</gene>
<feature type="region of interest" description="Disordered" evidence="1">
    <location>
        <begin position="53"/>
        <end position="72"/>
    </location>
</feature>
<keyword evidence="3" id="KW-1185">Reference proteome</keyword>
<reference evidence="2" key="1">
    <citation type="submission" date="2022-03" db="EMBL/GenBank/DDBJ databases">
        <title>The complete genome sequence of a Methyloterrigena soli.</title>
        <authorList>
            <person name="Zi Z."/>
        </authorList>
    </citation>
    <scope>NUCLEOTIDE SEQUENCE</scope>
    <source>
        <strain evidence="2">M48</strain>
    </source>
</reference>
<dbReference type="RefSeq" id="WP_281737090.1">
    <property type="nucleotide sequence ID" value="NZ_JAKETQ010000004.1"/>
</dbReference>
<accession>A0AA41QT18</accession>
<evidence type="ECO:0000256" key="1">
    <source>
        <dbReference type="SAM" id="MobiDB-lite"/>
    </source>
</evidence>
<organism evidence="2 3">
    <name type="scientific">Paradevosia shaoguanensis</name>
    <dbReference type="NCBI Taxonomy" id="1335043"/>
    <lineage>
        <taxon>Bacteria</taxon>
        <taxon>Pseudomonadati</taxon>
        <taxon>Pseudomonadota</taxon>
        <taxon>Alphaproteobacteria</taxon>
        <taxon>Hyphomicrobiales</taxon>
        <taxon>Devosiaceae</taxon>
        <taxon>Paradevosia</taxon>
    </lineage>
</organism>
<comment type="caution">
    <text evidence="2">The sequence shown here is derived from an EMBL/GenBank/DDBJ whole genome shotgun (WGS) entry which is preliminary data.</text>
</comment>
<dbReference type="EMBL" id="JALAZD010000004">
    <property type="protein sequence ID" value="MCI0129126.1"/>
    <property type="molecule type" value="Genomic_DNA"/>
</dbReference>
<name>A0AA41QT18_9HYPH</name>